<comment type="caution">
    <text evidence="4">The sequence shown here is derived from an EMBL/GenBank/DDBJ whole genome shotgun (WGS) entry which is preliminary data.</text>
</comment>
<protein>
    <recommendedName>
        <fullName evidence="3">DUF7144 domain-containing protein</fullName>
    </recommendedName>
</protein>
<accession>A0A7W3TGZ1</accession>
<dbReference type="InterPro" id="IPR055568">
    <property type="entry name" value="DUF7144"/>
</dbReference>
<evidence type="ECO:0000256" key="1">
    <source>
        <dbReference type="SAM" id="MobiDB-lite"/>
    </source>
</evidence>
<reference evidence="5" key="1">
    <citation type="submission" date="2019-10" db="EMBL/GenBank/DDBJ databases">
        <title>Streptomyces sp. nov., a novel actinobacterium isolated from alkaline environment.</title>
        <authorList>
            <person name="Golinska P."/>
        </authorList>
    </citation>
    <scope>NUCLEOTIDE SEQUENCE [LARGE SCALE GENOMIC DNA]</scope>
    <source>
        <strain evidence="5">DSM 42118</strain>
    </source>
</reference>
<evidence type="ECO:0000313" key="4">
    <source>
        <dbReference type="EMBL" id="MBB0246636.1"/>
    </source>
</evidence>
<feature type="domain" description="DUF7144" evidence="3">
    <location>
        <begin position="38"/>
        <end position="150"/>
    </location>
</feature>
<organism evidence="4 5">
    <name type="scientific">Streptomyces alkaliphilus</name>
    <dbReference type="NCBI Taxonomy" id="1472722"/>
    <lineage>
        <taxon>Bacteria</taxon>
        <taxon>Bacillati</taxon>
        <taxon>Actinomycetota</taxon>
        <taxon>Actinomycetes</taxon>
        <taxon>Kitasatosporales</taxon>
        <taxon>Streptomycetaceae</taxon>
        <taxon>Streptomyces</taxon>
    </lineage>
</organism>
<dbReference type="EMBL" id="VKHT01001009">
    <property type="protein sequence ID" value="MBB0246636.1"/>
    <property type="molecule type" value="Genomic_DNA"/>
</dbReference>
<dbReference type="Proteomes" id="UP000538929">
    <property type="component" value="Unassembled WGS sequence"/>
</dbReference>
<keyword evidence="2" id="KW-0472">Membrane</keyword>
<dbReference type="RefSeq" id="WP_182607940.1">
    <property type="nucleotide sequence ID" value="NZ_VKHT01001009.1"/>
</dbReference>
<evidence type="ECO:0000313" key="5">
    <source>
        <dbReference type="Proteomes" id="UP000538929"/>
    </source>
</evidence>
<feature type="transmembrane region" description="Helical" evidence="2">
    <location>
        <begin position="32"/>
        <end position="51"/>
    </location>
</feature>
<keyword evidence="2" id="KW-1133">Transmembrane helix</keyword>
<keyword evidence="5" id="KW-1185">Reference proteome</keyword>
<evidence type="ECO:0000259" key="3">
    <source>
        <dbReference type="Pfam" id="PF23636"/>
    </source>
</evidence>
<feature type="compositionally biased region" description="Basic and acidic residues" evidence="1">
    <location>
        <begin position="1"/>
        <end position="17"/>
    </location>
</feature>
<sequence length="158" mass="16597">MASSHDTRGAHDTRTEQTGRAGRGTAPSRSEVLAAGGVLFAAVLMLIGGFFDALRGVMAIGSDEVFVATADYTFSLDLTAWGWIHLIAGLVVIAVALGLFSGATWARMAAVVVAAVLIVANFLSLPYYPLWSVVAIAFYGFVIWALTTARDDSGRSLA</sequence>
<feature type="transmembrane region" description="Helical" evidence="2">
    <location>
        <begin position="80"/>
        <end position="100"/>
    </location>
</feature>
<keyword evidence="2" id="KW-0812">Transmembrane</keyword>
<dbReference type="Pfam" id="PF23636">
    <property type="entry name" value="DUF7144"/>
    <property type="match status" value="1"/>
</dbReference>
<feature type="transmembrane region" description="Helical" evidence="2">
    <location>
        <begin position="105"/>
        <end position="124"/>
    </location>
</feature>
<evidence type="ECO:0000256" key="2">
    <source>
        <dbReference type="SAM" id="Phobius"/>
    </source>
</evidence>
<feature type="transmembrane region" description="Helical" evidence="2">
    <location>
        <begin position="130"/>
        <end position="149"/>
    </location>
</feature>
<name>A0A7W3TGZ1_9ACTN</name>
<gene>
    <name evidence="4" type="ORF">FNQ90_21590</name>
</gene>
<feature type="region of interest" description="Disordered" evidence="1">
    <location>
        <begin position="1"/>
        <end position="28"/>
    </location>
</feature>
<proteinExistence type="predicted"/>
<dbReference type="AlphaFoldDB" id="A0A7W3TGZ1"/>